<organism evidence="3">
    <name type="scientific">Sporolactobacillus sp. Y61</name>
    <dbReference type="NCBI Taxonomy" id="3160863"/>
    <lineage>
        <taxon>Bacteria</taxon>
        <taxon>Bacillati</taxon>
        <taxon>Bacillota</taxon>
        <taxon>Bacilli</taxon>
        <taxon>Bacillales</taxon>
        <taxon>Sporolactobacillaceae</taxon>
        <taxon>Sporolactobacillus</taxon>
    </lineage>
</organism>
<feature type="coiled-coil region" evidence="1">
    <location>
        <begin position="79"/>
        <end position="120"/>
    </location>
</feature>
<proteinExistence type="predicted"/>
<protein>
    <submittedName>
        <fullName evidence="3">Uncharacterized protein</fullName>
    </submittedName>
</protein>
<feature type="region of interest" description="Disordered" evidence="2">
    <location>
        <begin position="1"/>
        <end position="75"/>
    </location>
</feature>
<accession>A0AAU8IEN0</accession>
<dbReference type="EMBL" id="CP159510">
    <property type="protein sequence ID" value="XCJ16767.1"/>
    <property type="molecule type" value="Genomic_DNA"/>
</dbReference>
<name>A0AAU8IEN0_9BACL</name>
<evidence type="ECO:0000313" key="3">
    <source>
        <dbReference type="EMBL" id="XCJ16767.1"/>
    </source>
</evidence>
<dbReference type="RefSeq" id="WP_353948157.1">
    <property type="nucleotide sequence ID" value="NZ_CP159510.1"/>
</dbReference>
<gene>
    <name evidence="3" type="ORF">ABNN70_14175</name>
</gene>
<sequence length="134" mass="15437">MFPSQNEFSQAEYPFFPHPSHPAQDSNGMFPYQEPDPAGMESSTASAFPDLADTWTGRPGSIYDRQPPGPGEGPFERRLRQLEQRQEHTEREINRIQRQQERFNRELNSLDRRLRIIERRLGVPVPPIGGPGRP</sequence>
<evidence type="ECO:0000256" key="1">
    <source>
        <dbReference type="SAM" id="Coils"/>
    </source>
</evidence>
<keyword evidence="1" id="KW-0175">Coiled coil</keyword>
<dbReference type="AlphaFoldDB" id="A0AAU8IEN0"/>
<evidence type="ECO:0000256" key="2">
    <source>
        <dbReference type="SAM" id="MobiDB-lite"/>
    </source>
</evidence>
<reference evidence="3" key="1">
    <citation type="submission" date="2024-06" db="EMBL/GenBank/DDBJ databases">
        <authorList>
            <person name="Fan A."/>
            <person name="Zhang F.Y."/>
            <person name="Zhang L."/>
        </authorList>
    </citation>
    <scope>NUCLEOTIDE SEQUENCE</scope>
    <source>
        <strain evidence="3">Y61</strain>
    </source>
</reference>